<dbReference type="InterPro" id="IPR045028">
    <property type="entry name" value="DinG/Rad3-like"/>
</dbReference>
<dbReference type="Pfam" id="PF04851">
    <property type="entry name" value="ResIII"/>
    <property type="match status" value="1"/>
</dbReference>
<organism evidence="2 3">
    <name type="scientific">Rhizobium phage RHph_TM30</name>
    <dbReference type="NCBI Taxonomy" id="2509764"/>
    <lineage>
        <taxon>Viruses</taxon>
        <taxon>Duplodnaviria</taxon>
        <taxon>Heunggongvirae</taxon>
        <taxon>Uroviricota</taxon>
        <taxon>Caudoviricetes</taxon>
        <taxon>Kleczkowskaviridae</taxon>
        <taxon>Cuauhnahuacvirus</taxon>
        <taxon>Cuauhnahuacvirus TM30</taxon>
    </lineage>
</organism>
<dbReference type="SUPFAM" id="SSF52540">
    <property type="entry name" value="P-loop containing nucleoside triphosphate hydrolases"/>
    <property type="match status" value="1"/>
</dbReference>
<sequence>MASRRIYSQQEIDKITPMVWREIDKQFPFDSARSGQKDLIFRIVKAYMEGKKYFILEAPTGTGKSVIGTTAAKVISALFTLEAEDDKKAPPSNSCVCTKTKALQKQYSDSFPDIVTLWSKTGYPCNLEPYNPDAYYGSYTCSKKYCKLFNECNFRVAREKFNSASTGTLNYAYYLNFRHYRSKVLVLDECHTLEQVLCNHLSVKFNVEFTHRTLQVMLKYDLISSELASKLYALLTNAISIKDTMPRWFLVMKSIIQAMKPIVSLMVSNFNSLQDEIDMGNYTIDPTAKKNLYHHAGLVNTLEGKLQKLLHSSVEWVISERKDNDFIELKPVELHEEAHILFNRCEFAILMSATICGIQVFAENLGIKLHEYSSAQLNSTVPVENRRVYSVGLPSFSRETKEEVFPLYVHVMDELISQFAPNDRGIIHSVSYDNARFIVDNSKHSHRMKIPESYELMHIKDYMSMEDDRIIVTPAAIEGLDLEGDLSRFQAFLKVPYPYLGDKWVARKKEISNDWYLRETISAIVQGAGRSVRGGDDYATTFIMDSNFDRLTYRGDLIPQWFSEAIVKLG</sequence>
<proteinExistence type="predicted"/>
<dbReference type="GO" id="GO:0003678">
    <property type="term" value="F:DNA helicase activity"/>
    <property type="evidence" value="ECO:0007669"/>
    <property type="project" value="TreeGrafter"/>
</dbReference>
<dbReference type="EMBL" id="MN988521">
    <property type="protein sequence ID" value="QIG71406.1"/>
    <property type="molecule type" value="Genomic_DNA"/>
</dbReference>
<keyword evidence="2" id="KW-0547">Nucleotide-binding</keyword>
<keyword evidence="2" id="KW-0378">Hydrolase</keyword>
<protein>
    <submittedName>
        <fullName evidence="2">ATP-dependent helicase protein</fullName>
    </submittedName>
</protein>
<dbReference type="Gene3D" id="3.40.50.300">
    <property type="entry name" value="P-loop containing nucleotide triphosphate hydrolases"/>
    <property type="match status" value="3"/>
</dbReference>
<evidence type="ECO:0000259" key="1">
    <source>
        <dbReference type="SMART" id="SM00491"/>
    </source>
</evidence>
<accession>A0A7S5UWG6</accession>
<dbReference type="PANTHER" id="PTHR11472">
    <property type="entry name" value="DNA REPAIR DEAD HELICASE RAD3/XP-D SUBFAMILY MEMBER"/>
    <property type="match status" value="1"/>
</dbReference>
<reference evidence="2 3" key="1">
    <citation type="submission" date="2020-01" db="EMBL/GenBank/DDBJ databases">
        <title>Patterns of diversity and host range of bacteriophage communities associated with bean-nodulatin bacteria.</title>
        <authorList>
            <person name="Vann Cauwenberghe J."/>
            <person name="Santamaria R.I."/>
            <person name="Bustos P."/>
            <person name="Juarez S."/>
            <person name="Gonzalez V."/>
        </authorList>
    </citation>
    <scope>NUCLEOTIDE SEQUENCE [LARGE SCALE GENOMIC DNA]</scope>
</reference>
<dbReference type="GO" id="GO:0006139">
    <property type="term" value="P:nucleobase-containing compound metabolic process"/>
    <property type="evidence" value="ECO:0007669"/>
    <property type="project" value="InterPro"/>
</dbReference>
<keyword evidence="3" id="KW-1185">Reference proteome</keyword>
<dbReference type="Proteomes" id="UP000629603">
    <property type="component" value="Segment"/>
</dbReference>
<dbReference type="Pfam" id="PF13307">
    <property type="entry name" value="Helicase_C_2"/>
    <property type="match status" value="1"/>
</dbReference>
<dbReference type="InterPro" id="IPR006935">
    <property type="entry name" value="Helicase/UvrB_N"/>
</dbReference>
<dbReference type="InterPro" id="IPR006555">
    <property type="entry name" value="ATP-dep_Helicase_C"/>
</dbReference>
<dbReference type="GO" id="GO:0016818">
    <property type="term" value="F:hydrolase activity, acting on acid anhydrides, in phosphorus-containing anhydrides"/>
    <property type="evidence" value="ECO:0007669"/>
    <property type="project" value="InterPro"/>
</dbReference>
<name>A0A7S5UWG6_9CAUD</name>
<keyword evidence="2" id="KW-0347">Helicase</keyword>
<feature type="domain" description="ATP-dependent helicase C-terminal" evidence="1">
    <location>
        <begin position="432"/>
        <end position="550"/>
    </location>
</feature>
<gene>
    <name evidence="2" type="ORF">EVB93_319</name>
</gene>
<dbReference type="InterPro" id="IPR027417">
    <property type="entry name" value="P-loop_NTPase"/>
</dbReference>
<dbReference type="PANTHER" id="PTHR11472:SF34">
    <property type="entry name" value="REGULATOR OF TELOMERE ELONGATION HELICASE 1"/>
    <property type="match status" value="1"/>
</dbReference>
<dbReference type="SMART" id="SM00491">
    <property type="entry name" value="HELICc2"/>
    <property type="match status" value="1"/>
</dbReference>
<dbReference type="GO" id="GO:0003677">
    <property type="term" value="F:DNA binding"/>
    <property type="evidence" value="ECO:0007669"/>
    <property type="project" value="InterPro"/>
</dbReference>
<dbReference type="GO" id="GO:0005524">
    <property type="term" value="F:ATP binding"/>
    <property type="evidence" value="ECO:0007669"/>
    <property type="project" value="InterPro"/>
</dbReference>
<evidence type="ECO:0000313" key="2">
    <source>
        <dbReference type="EMBL" id="QIG71406.1"/>
    </source>
</evidence>
<keyword evidence="2" id="KW-0067">ATP-binding</keyword>
<evidence type="ECO:0000313" key="3">
    <source>
        <dbReference type="Proteomes" id="UP000629603"/>
    </source>
</evidence>